<name>A0A2K9LMB3_9GAMM</name>
<feature type="transmembrane region" description="Helical" evidence="2">
    <location>
        <begin position="13"/>
        <end position="35"/>
    </location>
</feature>
<dbReference type="AlphaFoldDB" id="A0A2K9LMB3"/>
<keyword evidence="2" id="KW-0812">Transmembrane</keyword>
<reference evidence="5" key="1">
    <citation type="submission" date="2017-08" db="EMBL/GenBank/DDBJ databases">
        <title>Direct submision.</title>
        <authorList>
            <person name="Kim S.-J."/>
            <person name="Rhee S.-K."/>
        </authorList>
    </citation>
    <scope>NUCLEOTIDE SEQUENCE [LARGE SCALE GENOMIC DNA]</scope>
    <source>
        <strain evidence="5">GI5</strain>
    </source>
</reference>
<dbReference type="RefSeq" id="WP_101894884.1">
    <property type="nucleotide sequence ID" value="NZ_CP022684.1"/>
</dbReference>
<gene>
    <name evidence="4" type="ORF">Kalk_14235</name>
</gene>
<evidence type="ECO:0000313" key="4">
    <source>
        <dbReference type="EMBL" id="AUM13509.1"/>
    </source>
</evidence>
<feature type="domain" description="Serine aminopeptidase S33" evidence="3">
    <location>
        <begin position="74"/>
        <end position="181"/>
    </location>
</feature>
<dbReference type="InterPro" id="IPR029058">
    <property type="entry name" value="AB_hydrolase_fold"/>
</dbReference>
<feature type="region of interest" description="Disordered" evidence="1">
    <location>
        <begin position="288"/>
        <end position="312"/>
    </location>
</feature>
<dbReference type="Gene3D" id="3.40.50.1820">
    <property type="entry name" value="alpha/beta hydrolase"/>
    <property type="match status" value="1"/>
</dbReference>
<dbReference type="PANTHER" id="PTHR12277:SF81">
    <property type="entry name" value="PROTEIN ABHD13"/>
    <property type="match status" value="1"/>
</dbReference>
<accession>A0A2K9LMB3</accession>
<evidence type="ECO:0000313" key="5">
    <source>
        <dbReference type="Proteomes" id="UP000235116"/>
    </source>
</evidence>
<protein>
    <recommendedName>
        <fullName evidence="3">Serine aminopeptidase S33 domain-containing protein</fullName>
    </recommendedName>
</protein>
<dbReference type="SUPFAM" id="SSF53474">
    <property type="entry name" value="alpha/beta-Hydrolases"/>
    <property type="match status" value="1"/>
</dbReference>
<evidence type="ECO:0000259" key="3">
    <source>
        <dbReference type="Pfam" id="PF12146"/>
    </source>
</evidence>
<keyword evidence="2" id="KW-0472">Membrane</keyword>
<evidence type="ECO:0000256" key="2">
    <source>
        <dbReference type="SAM" id="Phobius"/>
    </source>
</evidence>
<dbReference type="InterPro" id="IPR022742">
    <property type="entry name" value="Hydrolase_4"/>
</dbReference>
<dbReference type="OrthoDB" id="9798884at2"/>
<keyword evidence="5" id="KW-1185">Reference proteome</keyword>
<sequence length="312" mass="35425">MSSAWNSAIISRVVVYSTLMACAVIAMNGCSRYFFYPMKDLIHSPEKAGLTYEDVLVTTQDNVQIHGWLLRADHPKGIVFFLHGNAENISTHIGSVYWLPEQGYDVLLMDYRGYGRSEGTPDFPEVFWDVDAMYDWLKLYAQDKELPVFILGQSLGATIASYYFSQLGNDQRRYEAVVLDSVFSGHQDIAKDVLSRSLITWPFQFVVPLFLPTEYNPKDHVAGFSPTPVLFFHSPDDEILPYEQGRYVYEQAKPPKYWVTSHGPHIATFGHPLYRQILLNFLNDPNTDPQQGVNISPTAPPQTDSSSSHNQK</sequence>
<dbReference type="Pfam" id="PF12146">
    <property type="entry name" value="Hydrolase_4"/>
    <property type="match status" value="1"/>
</dbReference>
<dbReference type="PANTHER" id="PTHR12277">
    <property type="entry name" value="ALPHA/BETA HYDROLASE DOMAIN-CONTAINING PROTEIN"/>
    <property type="match status" value="1"/>
</dbReference>
<keyword evidence="2" id="KW-1133">Transmembrane helix</keyword>
<dbReference type="KEGG" id="kak:Kalk_14235"/>
<dbReference type="Proteomes" id="UP000235116">
    <property type="component" value="Chromosome"/>
</dbReference>
<organism evidence="4 5">
    <name type="scientific">Ketobacter alkanivorans</name>
    <dbReference type="NCBI Taxonomy" id="1917421"/>
    <lineage>
        <taxon>Bacteria</taxon>
        <taxon>Pseudomonadati</taxon>
        <taxon>Pseudomonadota</taxon>
        <taxon>Gammaproteobacteria</taxon>
        <taxon>Pseudomonadales</taxon>
        <taxon>Ketobacteraceae</taxon>
        <taxon>Ketobacter</taxon>
    </lineage>
</organism>
<proteinExistence type="predicted"/>
<evidence type="ECO:0000256" key="1">
    <source>
        <dbReference type="SAM" id="MobiDB-lite"/>
    </source>
</evidence>
<dbReference type="EMBL" id="CP022684">
    <property type="protein sequence ID" value="AUM13509.1"/>
    <property type="molecule type" value="Genomic_DNA"/>
</dbReference>